<dbReference type="PANTHER" id="PTHR12629">
    <property type="entry name" value="DIPHOSPHOINOSITOL POLYPHOSPHATE PHOSPHOHYDROLASE"/>
    <property type="match status" value="1"/>
</dbReference>
<evidence type="ECO:0000256" key="8">
    <source>
        <dbReference type="ARBA" id="ARBA00023128"/>
    </source>
</evidence>
<reference evidence="10" key="1">
    <citation type="journal article" date="2017" name="Nature">
        <title>The genome of Chenopodium quinoa.</title>
        <authorList>
            <person name="Jarvis D.E."/>
            <person name="Ho Y.S."/>
            <person name="Lightfoot D.J."/>
            <person name="Schmoeckel S.M."/>
            <person name="Li B."/>
            <person name="Borm T.J.A."/>
            <person name="Ohyanagi H."/>
            <person name="Mineta K."/>
            <person name="Michell C.T."/>
            <person name="Saber N."/>
            <person name="Kharbatia N.M."/>
            <person name="Rupper R.R."/>
            <person name="Sharp A.R."/>
            <person name="Dally N."/>
            <person name="Boughton B.A."/>
            <person name="Woo Y.H."/>
            <person name="Gao G."/>
            <person name="Schijlen E.G.W.M."/>
            <person name="Guo X."/>
            <person name="Momin A.A."/>
            <person name="Negrao S."/>
            <person name="Al-Babili S."/>
            <person name="Gehring C."/>
            <person name="Roessner U."/>
            <person name="Jung C."/>
            <person name="Murphy K."/>
            <person name="Arold S.T."/>
            <person name="Gojobori T."/>
            <person name="van der Linden C.G."/>
            <person name="van Loo E.N."/>
            <person name="Jellen E.N."/>
            <person name="Maughan P.J."/>
            <person name="Tester M."/>
        </authorList>
    </citation>
    <scope>NUCLEOTIDE SEQUENCE [LARGE SCALE GENOMIC DNA]</scope>
    <source>
        <strain evidence="10">cv. PI 614886</strain>
    </source>
</reference>
<dbReference type="SMR" id="A0A803MZF9"/>
<sequence length="223" mass="25518">MATLVARQGRHRQLYEDNRRLVSGCIPYRLRDGCEDCECNKEDSLEVLMVSSPNRHDLVFPKGGWENDETVHEAACREAFEEAGVKGNLNMTQLGVWEFRSKSRQAISSIEGGCRGYMFALEVTEEFETWPEQENHGRQWLNIREAFRLCRYEWMREALRAFLELMDTDRQQPKPTNNQLGRDPNVTLAAALMPDRQVAKTTPANRPLNSTAVIAIAFAIVTP</sequence>
<reference evidence="10" key="2">
    <citation type="submission" date="2021-03" db="UniProtKB">
        <authorList>
            <consortium name="EnsemblPlants"/>
        </authorList>
    </citation>
    <scope>IDENTIFICATION</scope>
</reference>
<evidence type="ECO:0000256" key="3">
    <source>
        <dbReference type="ARBA" id="ARBA00005582"/>
    </source>
</evidence>
<dbReference type="Pfam" id="PF00293">
    <property type="entry name" value="NUDIX"/>
    <property type="match status" value="1"/>
</dbReference>
<comment type="cofactor">
    <cofactor evidence="1">
        <name>Mg(2+)</name>
        <dbReference type="ChEBI" id="CHEBI:18420"/>
    </cofactor>
</comment>
<dbReference type="OrthoDB" id="2011998at2759"/>
<comment type="subcellular location">
    <subcellularLocation>
        <location evidence="2">Mitochondrion</location>
    </subcellularLocation>
</comment>
<name>A0A803MZF9_CHEQI</name>
<dbReference type="OMA" id="WYCFVVN"/>
<dbReference type="GO" id="GO:0046872">
    <property type="term" value="F:metal ion binding"/>
    <property type="evidence" value="ECO:0007669"/>
    <property type="project" value="UniProtKB-KW"/>
</dbReference>
<organism evidence="10 11">
    <name type="scientific">Chenopodium quinoa</name>
    <name type="common">Quinoa</name>
    <dbReference type="NCBI Taxonomy" id="63459"/>
    <lineage>
        <taxon>Eukaryota</taxon>
        <taxon>Viridiplantae</taxon>
        <taxon>Streptophyta</taxon>
        <taxon>Embryophyta</taxon>
        <taxon>Tracheophyta</taxon>
        <taxon>Spermatophyta</taxon>
        <taxon>Magnoliopsida</taxon>
        <taxon>eudicotyledons</taxon>
        <taxon>Gunneridae</taxon>
        <taxon>Pentapetalae</taxon>
        <taxon>Caryophyllales</taxon>
        <taxon>Chenopodiaceae</taxon>
        <taxon>Chenopodioideae</taxon>
        <taxon>Atripliceae</taxon>
        <taxon>Chenopodium</taxon>
    </lineage>
</organism>
<gene>
    <name evidence="10" type="primary">LOC110727171</name>
</gene>
<evidence type="ECO:0000256" key="6">
    <source>
        <dbReference type="ARBA" id="ARBA00022842"/>
    </source>
</evidence>
<dbReference type="PANTHER" id="PTHR12629:SF58">
    <property type="entry name" value="NUDIX HYDROLASE 12, MITOCHONDRIAL"/>
    <property type="match status" value="1"/>
</dbReference>
<dbReference type="GeneID" id="110727171"/>
<dbReference type="InterPro" id="IPR000086">
    <property type="entry name" value="NUDIX_hydrolase_dom"/>
</dbReference>
<keyword evidence="6" id="KW-0460">Magnesium</keyword>
<dbReference type="InterPro" id="IPR015797">
    <property type="entry name" value="NUDIX_hydrolase-like_dom_sf"/>
</dbReference>
<dbReference type="FunFam" id="3.90.79.10:FF:000030">
    <property type="entry name" value="Nudix hydrolase 13 mitochondrial"/>
    <property type="match status" value="1"/>
</dbReference>
<dbReference type="InterPro" id="IPR047198">
    <property type="entry name" value="DDP-like_NUDIX"/>
</dbReference>
<dbReference type="PROSITE" id="PS00893">
    <property type="entry name" value="NUDIX_BOX"/>
    <property type="match status" value="1"/>
</dbReference>
<feature type="domain" description="Nudix hydrolase" evidence="9">
    <location>
        <begin position="18"/>
        <end position="163"/>
    </location>
</feature>
<evidence type="ECO:0000256" key="5">
    <source>
        <dbReference type="ARBA" id="ARBA00022801"/>
    </source>
</evidence>
<comment type="similarity">
    <text evidence="3">Belongs to the Nudix hydrolase family.</text>
</comment>
<accession>A0A803MZF9</accession>
<protein>
    <recommendedName>
        <fullName evidence="9">Nudix hydrolase domain-containing protein</fullName>
    </recommendedName>
</protein>
<evidence type="ECO:0000259" key="9">
    <source>
        <dbReference type="PROSITE" id="PS51462"/>
    </source>
</evidence>
<dbReference type="PROSITE" id="PS51462">
    <property type="entry name" value="NUDIX"/>
    <property type="match status" value="1"/>
</dbReference>
<dbReference type="Gene3D" id="3.90.79.10">
    <property type="entry name" value="Nucleoside Triphosphate Pyrophosphohydrolase"/>
    <property type="match status" value="1"/>
</dbReference>
<dbReference type="AlphaFoldDB" id="A0A803MZF9"/>
<dbReference type="Gramene" id="AUR62037799-RA">
    <property type="protein sequence ID" value="AUR62037799-RA:cds"/>
    <property type="gene ID" value="AUR62037799"/>
</dbReference>
<evidence type="ECO:0000256" key="7">
    <source>
        <dbReference type="ARBA" id="ARBA00022946"/>
    </source>
</evidence>
<dbReference type="InterPro" id="IPR020084">
    <property type="entry name" value="NUDIX_hydrolase_CS"/>
</dbReference>
<keyword evidence="11" id="KW-1185">Reference proteome</keyword>
<evidence type="ECO:0000256" key="1">
    <source>
        <dbReference type="ARBA" id="ARBA00001946"/>
    </source>
</evidence>
<dbReference type="RefSeq" id="XP_021762419.1">
    <property type="nucleotide sequence ID" value="XM_021906727.1"/>
</dbReference>
<keyword evidence="7" id="KW-0809">Transit peptide</keyword>
<proteinExistence type="inferred from homology"/>
<dbReference type="KEGG" id="cqi:110727171"/>
<evidence type="ECO:0000313" key="11">
    <source>
        <dbReference type="Proteomes" id="UP000596660"/>
    </source>
</evidence>
<keyword evidence="8" id="KW-0496">Mitochondrion</keyword>
<dbReference type="EnsemblPlants" id="AUR62037799-RA">
    <property type="protein sequence ID" value="AUR62037799-RA:cds"/>
    <property type="gene ID" value="AUR62037799"/>
</dbReference>
<dbReference type="Proteomes" id="UP000596660">
    <property type="component" value="Unplaced"/>
</dbReference>
<dbReference type="CDD" id="cd04666">
    <property type="entry name" value="NUDIX_DIPP2_like_Nudt4"/>
    <property type="match status" value="1"/>
</dbReference>
<keyword evidence="4" id="KW-0479">Metal-binding</keyword>
<evidence type="ECO:0000256" key="2">
    <source>
        <dbReference type="ARBA" id="ARBA00004173"/>
    </source>
</evidence>
<evidence type="ECO:0000256" key="4">
    <source>
        <dbReference type="ARBA" id="ARBA00022723"/>
    </source>
</evidence>
<evidence type="ECO:0000313" key="10">
    <source>
        <dbReference type="EnsemblPlants" id="AUR62037799-RA:cds"/>
    </source>
</evidence>
<dbReference type="GO" id="GO:0016462">
    <property type="term" value="F:pyrophosphatase activity"/>
    <property type="evidence" value="ECO:0007669"/>
    <property type="project" value="InterPro"/>
</dbReference>
<keyword evidence="5" id="KW-0378">Hydrolase</keyword>
<dbReference type="GO" id="GO:0005634">
    <property type="term" value="C:nucleus"/>
    <property type="evidence" value="ECO:0007669"/>
    <property type="project" value="TreeGrafter"/>
</dbReference>
<dbReference type="GO" id="GO:0005739">
    <property type="term" value="C:mitochondrion"/>
    <property type="evidence" value="ECO:0007669"/>
    <property type="project" value="UniProtKB-SubCell"/>
</dbReference>
<dbReference type="SUPFAM" id="SSF55811">
    <property type="entry name" value="Nudix"/>
    <property type="match status" value="1"/>
</dbReference>